<keyword evidence="2" id="KW-0808">Transferase</keyword>
<dbReference type="GO" id="GO:0000136">
    <property type="term" value="C:mannan polymerase complex"/>
    <property type="evidence" value="ECO:0007669"/>
    <property type="project" value="TreeGrafter"/>
</dbReference>
<comment type="similarity">
    <text evidence="1">Belongs to the glycosyltransferase 32 family.</text>
</comment>
<dbReference type="AlphaFoldDB" id="A0A395NTG2"/>
<dbReference type="InterPro" id="IPR029044">
    <property type="entry name" value="Nucleotide-diphossugar_trans"/>
</dbReference>
<dbReference type="GO" id="GO:0000009">
    <property type="term" value="F:alpha-1,6-mannosyltransferase activity"/>
    <property type="evidence" value="ECO:0007669"/>
    <property type="project" value="InterPro"/>
</dbReference>
<dbReference type="OrthoDB" id="1577640at2759"/>
<dbReference type="GO" id="GO:0006487">
    <property type="term" value="P:protein N-linked glycosylation"/>
    <property type="evidence" value="ECO:0007669"/>
    <property type="project" value="TreeGrafter"/>
</dbReference>
<reference evidence="2 3" key="1">
    <citation type="journal article" date="2018" name="PLoS Pathog.">
        <title>Evolution of structural diversity of trichothecenes, a family of toxins produced by plant pathogenic and entomopathogenic fungi.</title>
        <authorList>
            <person name="Proctor R.H."/>
            <person name="McCormick S.P."/>
            <person name="Kim H.S."/>
            <person name="Cardoza R.E."/>
            <person name="Stanley A.M."/>
            <person name="Lindo L."/>
            <person name="Kelly A."/>
            <person name="Brown D.W."/>
            <person name="Lee T."/>
            <person name="Vaughan M.M."/>
            <person name="Alexander N.J."/>
            <person name="Busman M."/>
            <person name="Gutierrez S."/>
        </authorList>
    </citation>
    <scope>NUCLEOTIDE SEQUENCE [LARGE SCALE GENOMIC DNA]</scope>
    <source>
        <strain evidence="2 3">IBT 40837</strain>
    </source>
</reference>
<dbReference type="Proteomes" id="UP000266272">
    <property type="component" value="Unassembled WGS sequence"/>
</dbReference>
<dbReference type="InterPro" id="IPR039367">
    <property type="entry name" value="Och1-like"/>
</dbReference>
<dbReference type="STRING" id="490622.A0A395NTG2"/>
<keyword evidence="3" id="KW-1185">Reference proteome</keyword>
<evidence type="ECO:0000313" key="3">
    <source>
        <dbReference type="Proteomes" id="UP000266272"/>
    </source>
</evidence>
<evidence type="ECO:0000256" key="1">
    <source>
        <dbReference type="ARBA" id="ARBA00009003"/>
    </source>
</evidence>
<organism evidence="2 3">
    <name type="scientific">Trichoderma arundinaceum</name>
    <dbReference type="NCBI Taxonomy" id="490622"/>
    <lineage>
        <taxon>Eukaryota</taxon>
        <taxon>Fungi</taxon>
        <taxon>Dikarya</taxon>
        <taxon>Ascomycota</taxon>
        <taxon>Pezizomycotina</taxon>
        <taxon>Sordariomycetes</taxon>
        <taxon>Hypocreomycetidae</taxon>
        <taxon>Hypocreales</taxon>
        <taxon>Hypocreaceae</taxon>
        <taxon>Trichoderma</taxon>
    </lineage>
</organism>
<dbReference type="InterPro" id="IPR007577">
    <property type="entry name" value="GlycoTrfase_DXD_sugar-bd_CS"/>
</dbReference>
<accession>A0A395NTG2</accession>
<comment type="caution">
    <text evidence="2">The sequence shown here is derived from an EMBL/GenBank/DDBJ whole genome shotgun (WGS) entry which is preliminary data.</text>
</comment>
<dbReference type="SUPFAM" id="SSF53448">
    <property type="entry name" value="Nucleotide-diphospho-sugar transferases"/>
    <property type="match status" value="1"/>
</dbReference>
<dbReference type="PANTHER" id="PTHR31834">
    <property type="entry name" value="INITIATION-SPECIFIC ALPHA-1,6-MANNOSYLTRANSFERASE"/>
    <property type="match status" value="1"/>
</dbReference>
<dbReference type="Gene3D" id="3.90.550.20">
    <property type="match status" value="1"/>
</dbReference>
<protein>
    <submittedName>
        <fullName evidence="2">Glycosyl transferase</fullName>
    </submittedName>
</protein>
<evidence type="ECO:0000313" key="2">
    <source>
        <dbReference type="EMBL" id="RFU79362.1"/>
    </source>
</evidence>
<name>A0A395NTG2_TRIAR</name>
<dbReference type="Pfam" id="PF04488">
    <property type="entry name" value="Gly_transf_sug"/>
    <property type="match status" value="1"/>
</dbReference>
<dbReference type="EMBL" id="PXOA01000160">
    <property type="protein sequence ID" value="RFU79362.1"/>
    <property type="molecule type" value="Genomic_DNA"/>
</dbReference>
<gene>
    <name evidence="2" type="ORF">TARUN_2817</name>
</gene>
<proteinExistence type="inferred from homology"/>
<dbReference type="PANTHER" id="PTHR31834:SF10">
    <property type="entry name" value="TRANSFERASE, PUTATIVE (AFU_ORTHOLOGUE AFUA_8G02040)-RELATED"/>
    <property type="match status" value="1"/>
</dbReference>
<sequence>MLLPHSLIRRRLRLLLLSALAFAVAIWLLSGGQQKEPPKFDAKVVQQQYPLTFDESLLLTSTPPAWYIPPTWVADDQKPPQDIVEAAILASKAALSVRERQVAFSNIPLLMHQTGASSKADTWKIDVIPWVEQWLEYSVSPTNGAPMAYFFWDDKGIEMFMNKYEKEFLSDFNSIFTPVERADIFRALTCQQFGGVYADIDTEPLRHPANWIGSSDLARWIDDITGKSYGFKNPKEEAADLAANGTQPVNLIWGLEADTDPNTNTYWRMGYTYPVQLTQWALASAPRHPALKQFMENLRAEVRLEKEATYDPNRADPLTRTGPAAVTLATSLWLERDIGFRWNALTGLKDGGKSKLVADALILPITGFSPGRGKYGNMGSKPVTDPDARLVHHALGSWRKFDILVEYGKFCRTVFGLCKDWTKVPTARPRNGL</sequence>